<protein>
    <submittedName>
        <fullName evidence="1">Uncharacterized protein</fullName>
    </submittedName>
</protein>
<proteinExistence type="predicted"/>
<name>A0AAN8AAY6_ELEMC</name>
<reference evidence="1 2" key="1">
    <citation type="journal article" date="2023" name="Genes (Basel)">
        <title>Chromosome-Level Genome Assembly and Circadian Gene Repertoire of the Patagonia Blennie Eleginops maclovinus-The Closest Ancestral Proxy of Antarctic Cryonotothenioids.</title>
        <authorList>
            <person name="Cheng C.C."/>
            <person name="Rivera-Colon A.G."/>
            <person name="Minhas B.F."/>
            <person name="Wilson L."/>
            <person name="Rayamajhi N."/>
            <person name="Vargas-Chacoff L."/>
            <person name="Catchen J.M."/>
        </authorList>
    </citation>
    <scope>NUCLEOTIDE SEQUENCE [LARGE SCALE GENOMIC DNA]</scope>
    <source>
        <strain evidence="1">JMC-PN-2008</strain>
    </source>
</reference>
<reference evidence="1 2" key="2">
    <citation type="journal article" date="2023" name="Mol. Biol. Evol.">
        <title>Genomics of Secondarily Temperate Adaptation in the Only Non-Antarctic Icefish.</title>
        <authorList>
            <person name="Rivera-Colon A.G."/>
            <person name="Rayamajhi N."/>
            <person name="Minhas B.F."/>
            <person name="Madrigal G."/>
            <person name="Bilyk K.T."/>
            <person name="Yoon V."/>
            <person name="Hune M."/>
            <person name="Gregory S."/>
            <person name="Cheng C.H.C."/>
            <person name="Catchen J.M."/>
        </authorList>
    </citation>
    <scope>NUCLEOTIDE SEQUENCE [LARGE SCALE GENOMIC DNA]</scope>
    <source>
        <strain evidence="1">JMC-PN-2008</strain>
    </source>
</reference>
<accession>A0AAN8AAY6</accession>
<dbReference type="EMBL" id="JAUZQC010000017">
    <property type="protein sequence ID" value="KAK5855941.1"/>
    <property type="molecule type" value="Genomic_DNA"/>
</dbReference>
<evidence type="ECO:0000313" key="2">
    <source>
        <dbReference type="Proteomes" id="UP001346869"/>
    </source>
</evidence>
<keyword evidence="2" id="KW-1185">Reference proteome</keyword>
<gene>
    <name evidence="1" type="ORF">PBY51_007571</name>
</gene>
<dbReference type="AlphaFoldDB" id="A0AAN8AAY6"/>
<comment type="caution">
    <text evidence="1">The sequence shown here is derived from an EMBL/GenBank/DDBJ whole genome shotgun (WGS) entry which is preliminary data.</text>
</comment>
<dbReference type="Proteomes" id="UP001346869">
    <property type="component" value="Unassembled WGS sequence"/>
</dbReference>
<organism evidence="1 2">
    <name type="scientific">Eleginops maclovinus</name>
    <name type="common">Patagonian blennie</name>
    <name type="synonym">Eleginus maclovinus</name>
    <dbReference type="NCBI Taxonomy" id="56733"/>
    <lineage>
        <taxon>Eukaryota</taxon>
        <taxon>Metazoa</taxon>
        <taxon>Chordata</taxon>
        <taxon>Craniata</taxon>
        <taxon>Vertebrata</taxon>
        <taxon>Euteleostomi</taxon>
        <taxon>Actinopterygii</taxon>
        <taxon>Neopterygii</taxon>
        <taxon>Teleostei</taxon>
        <taxon>Neoteleostei</taxon>
        <taxon>Acanthomorphata</taxon>
        <taxon>Eupercaria</taxon>
        <taxon>Perciformes</taxon>
        <taxon>Notothenioidei</taxon>
        <taxon>Eleginopidae</taxon>
        <taxon>Eleginops</taxon>
    </lineage>
</organism>
<evidence type="ECO:0000313" key="1">
    <source>
        <dbReference type="EMBL" id="KAK5855941.1"/>
    </source>
</evidence>
<sequence length="83" mass="8705">MGFQFCSIPELSPQGLLVSSPGAVCVTLRESVFWSPGWSLPTSASGTAHQPISTGISDPCLLEVGGQLKHDKDNQCMLGQSEG</sequence>